<gene>
    <name evidence="2" type="ORF">Pla133_52940</name>
</gene>
<evidence type="ECO:0000313" key="3">
    <source>
        <dbReference type="Proteomes" id="UP000316921"/>
    </source>
</evidence>
<protein>
    <submittedName>
        <fullName evidence="2">Uncharacterized protein</fullName>
    </submittedName>
</protein>
<name>A0A518BT72_9BACT</name>
<proteinExistence type="predicted"/>
<sequence length="144" mass="15466">MGAMRSSQPSSPTSPPFQSFTDEFARAAEGRVTARQAADPSSRALIEQIQAAPLSARAKRAAIRPLEIAEEDRRRLVLRELGDSLARSLAGIGLRVEIRPRLRKPRRSRSPMGEGARPEGDSGDPQHVAQSPAAEAASTTETKG</sequence>
<reference evidence="2 3" key="1">
    <citation type="submission" date="2019-02" db="EMBL/GenBank/DDBJ databases">
        <title>Deep-cultivation of Planctomycetes and their phenomic and genomic characterization uncovers novel biology.</title>
        <authorList>
            <person name="Wiegand S."/>
            <person name="Jogler M."/>
            <person name="Boedeker C."/>
            <person name="Pinto D."/>
            <person name="Vollmers J."/>
            <person name="Rivas-Marin E."/>
            <person name="Kohn T."/>
            <person name="Peeters S.H."/>
            <person name="Heuer A."/>
            <person name="Rast P."/>
            <person name="Oberbeckmann S."/>
            <person name="Bunk B."/>
            <person name="Jeske O."/>
            <person name="Meyerdierks A."/>
            <person name="Storesund J.E."/>
            <person name="Kallscheuer N."/>
            <person name="Luecker S."/>
            <person name="Lage O.M."/>
            <person name="Pohl T."/>
            <person name="Merkel B.J."/>
            <person name="Hornburger P."/>
            <person name="Mueller R.-W."/>
            <person name="Bruemmer F."/>
            <person name="Labrenz M."/>
            <person name="Spormann A.M."/>
            <person name="Op den Camp H."/>
            <person name="Overmann J."/>
            <person name="Amann R."/>
            <person name="Jetten M.S.M."/>
            <person name="Mascher T."/>
            <person name="Medema M.H."/>
            <person name="Devos D.P."/>
            <person name="Kaster A.-K."/>
            <person name="Ovreas L."/>
            <person name="Rohde M."/>
            <person name="Galperin M.Y."/>
            <person name="Jogler C."/>
        </authorList>
    </citation>
    <scope>NUCLEOTIDE SEQUENCE [LARGE SCALE GENOMIC DNA]</scope>
    <source>
        <strain evidence="2 3">Pla133</strain>
        <plasmid evidence="3">ppla133_1</plasmid>
    </source>
</reference>
<dbReference type="EMBL" id="CP036288">
    <property type="protein sequence ID" value="QDU70170.1"/>
    <property type="molecule type" value="Genomic_DNA"/>
</dbReference>
<keyword evidence="3" id="KW-1185">Reference proteome</keyword>
<dbReference type="AlphaFoldDB" id="A0A518BT72"/>
<accession>A0A518BT72</accession>
<keyword evidence="2" id="KW-0614">Plasmid</keyword>
<dbReference type="KEGG" id="pbap:Pla133_52940"/>
<organism evidence="2 3">
    <name type="scientific">Engelhardtia mirabilis</name>
    <dbReference type="NCBI Taxonomy" id="2528011"/>
    <lineage>
        <taxon>Bacteria</taxon>
        <taxon>Pseudomonadati</taxon>
        <taxon>Planctomycetota</taxon>
        <taxon>Planctomycetia</taxon>
        <taxon>Planctomycetia incertae sedis</taxon>
        <taxon>Engelhardtia</taxon>
    </lineage>
</organism>
<geneLocation type="plasmid" evidence="3">
    <name>ppla133_1</name>
</geneLocation>
<dbReference type="Proteomes" id="UP000316921">
    <property type="component" value="Plasmid pPla133_1"/>
</dbReference>
<feature type="region of interest" description="Disordered" evidence="1">
    <location>
        <begin position="99"/>
        <end position="144"/>
    </location>
</feature>
<evidence type="ECO:0000256" key="1">
    <source>
        <dbReference type="SAM" id="MobiDB-lite"/>
    </source>
</evidence>
<feature type="compositionally biased region" description="Low complexity" evidence="1">
    <location>
        <begin position="129"/>
        <end position="144"/>
    </location>
</feature>
<evidence type="ECO:0000313" key="2">
    <source>
        <dbReference type="EMBL" id="QDU70170.1"/>
    </source>
</evidence>